<dbReference type="SUPFAM" id="SSF56524">
    <property type="entry name" value="Oxidoreductase molybdopterin-binding domain"/>
    <property type="match status" value="1"/>
</dbReference>
<dbReference type="PROSITE" id="PS51257">
    <property type="entry name" value="PROKAR_LIPOPROTEIN"/>
    <property type="match status" value="1"/>
</dbReference>
<dbReference type="Proteomes" id="UP000523079">
    <property type="component" value="Unassembled WGS sequence"/>
</dbReference>
<proteinExistence type="predicted"/>
<keyword evidence="1" id="KW-0472">Membrane</keyword>
<dbReference type="Pfam" id="PF00174">
    <property type="entry name" value="Oxidored_molyb"/>
    <property type="match status" value="1"/>
</dbReference>
<keyword evidence="1" id="KW-1133">Transmembrane helix</keyword>
<accession>A0A7W3IRG6</accession>
<organism evidence="3 4">
    <name type="scientific">Microlunatus kandeliicorticis</name>
    <dbReference type="NCBI Taxonomy" id="1759536"/>
    <lineage>
        <taxon>Bacteria</taxon>
        <taxon>Bacillati</taxon>
        <taxon>Actinomycetota</taxon>
        <taxon>Actinomycetes</taxon>
        <taxon>Propionibacteriales</taxon>
        <taxon>Propionibacteriaceae</taxon>
        <taxon>Microlunatus</taxon>
    </lineage>
</organism>
<name>A0A7W3IRG6_9ACTN</name>
<feature type="transmembrane region" description="Helical" evidence="1">
    <location>
        <begin position="87"/>
        <end position="111"/>
    </location>
</feature>
<dbReference type="AlphaFoldDB" id="A0A7W3IRG6"/>
<keyword evidence="1" id="KW-0812">Transmembrane</keyword>
<feature type="transmembrane region" description="Helical" evidence="1">
    <location>
        <begin position="43"/>
        <end position="66"/>
    </location>
</feature>
<dbReference type="InterPro" id="IPR000572">
    <property type="entry name" value="OxRdtase_Mopterin-bd_dom"/>
</dbReference>
<comment type="caution">
    <text evidence="3">The sequence shown here is derived from an EMBL/GenBank/DDBJ whole genome shotgun (WGS) entry which is preliminary data.</text>
</comment>
<protein>
    <recommendedName>
        <fullName evidence="2">Oxidoreductase molybdopterin-binding domain-containing protein</fullName>
    </recommendedName>
</protein>
<dbReference type="InterPro" id="IPR036374">
    <property type="entry name" value="OxRdtase_Mopterin-bd_sf"/>
</dbReference>
<sequence>MVPRTGRFARAGRRTNLAILVLLVGCALSGGLAFATARGAGAVLAAGLHGTLAVALLVLAPWKSAIVGRVWRSREGARLRRIRPTGWLLVLLVVICLGAGFVQLLVGYVVVGGLSPIQVHVGSAALLAPVLVWHVVSHRRQRLRRTDLTRRRALVTVAGLAGSAVGVVALTGAAQVSRGPARRPAATGSRPVHTAPATIWLFDPVPALADDHPVRLPTGRLTSAELAARATPVTARLDCTSGWYADQVWSAVPLERLLGTERPTDARSVVVRSVTGYTRTFPATDLGRLWLAVAVDDAPLDAAHGGPVRLLAPGRRGFWWVKWVDEVRWETRPSWRQPPFPLQ</sequence>
<reference evidence="3 4" key="1">
    <citation type="submission" date="2020-07" db="EMBL/GenBank/DDBJ databases">
        <title>Sequencing the genomes of 1000 actinobacteria strains.</title>
        <authorList>
            <person name="Klenk H.-P."/>
        </authorList>
    </citation>
    <scope>NUCLEOTIDE SEQUENCE [LARGE SCALE GENOMIC DNA]</scope>
    <source>
        <strain evidence="3 4">DSM 100723</strain>
    </source>
</reference>
<feature type="transmembrane region" description="Helical" evidence="1">
    <location>
        <begin position="117"/>
        <end position="136"/>
    </location>
</feature>
<keyword evidence="4" id="KW-1185">Reference proteome</keyword>
<gene>
    <name evidence="3" type="ORF">FHX74_001430</name>
</gene>
<evidence type="ECO:0000313" key="3">
    <source>
        <dbReference type="EMBL" id="MBA8793825.1"/>
    </source>
</evidence>
<evidence type="ECO:0000313" key="4">
    <source>
        <dbReference type="Proteomes" id="UP000523079"/>
    </source>
</evidence>
<evidence type="ECO:0000256" key="1">
    <source>
        <dbReference type="SAM" id="Phobius"/>
    </source>
</evidence>
<evidence type="ECO:0000259" key="2">
    <source>
        <dbReference type="Pfam" id="PF00174"/>
    </source>
</evidence>
<feature type="transmembrane region" description="Helical" evidence="1">
    <location>
        <begin position="157"/>
        <end position="176"/>
    </location>
</feature>
<feature type="domain" description="Oxidoreductase molybdopterin-binding" evidence="2">
    <location>
        <begin position="232"/>
        <end position="334"/>
    </location>
</feature>
<dbReference type="EMBL" id="JACGWT010000002">
    <property type="protein sequence ID" value="MBA8793825.1"/>
    <property type="molecule type" value="Genomic_DNA"/>
</dbReference>
<dbReference type="Gene3D" id="3.90.420.10">
    <property type="entry name" value="Oxidoreductase, molybdopterin-binding domain"/>
    <property type="match status" value="1"/>
</dbReference>
<dbReference type="RefSeq" id="WP_182559381.1">
    <property type="nucleotide sequence ID" value="NZ_JACGWT010000002.1"/>
</dbReference>